<feature type="non-terminal residue" evidence="1">
    <location>
        <position position="112"/>
    </location>
</feature>
<dbReference type="SUPFAM" id="SSF69279">
    <property type="entry name" value="Phage tail proteins"/>
    <property type="match status" value="1"/>
</dbReference>
<organism evidence="1 2">
    <name type="scientific">Roseinatronobacter alkalisoli</name>
    <dbReference type="NCBI Taxonomy" id="3028235"/>
    <lineage>
        <taxon>Bacteria</taxon>
        <taxon>Pseudomonadati</taxon>
        <taxon>Pseudomonadota</taxon>
        <taxon>Alphaproteobacteria</taxon>
        <taxon>Rhodobacterales</taxon>
        <taxon>Paracoccaceae</taxon>
        <taxon>Roseinatronobacter</taxon>
    </lineage>
</organism>
<dbReference type="EMBL" id="JAQZSM010000024">
    <property type="protein sequence ID" value="MDD7973097.1"/>
    <property type="molecule type" value="Genomic_DNA"/>
</dbReference>
<name>A0ABT5TG08_9RHOB</name>
<keyword evidence="2" id="KW-1185">Reference proteome</keyword>
<dbReference type="RefSeq" id="WP_274353768.1">
    <property type="nucleotide sequence ID" value="NZ_JAQZSM010000024.1"/>
</dbReference>
<evidence type="ECO:0000313" key="2">
    <source>
        <dbReference type="Proteomes" id="UP001431784"/>
    </source>
</evidence>
<dbReference type="Proteomes" id="UP001431784">
    <property type="component" value="Unassembled WGS sequence"/>
</dbReference>
<dbReference type="Gene3D" id="2.30.110.50">
    <property type="match status" value="1"/>
</dbReference>
<reference evidence="1" key="1">
    <citation type="submission" date="2023-02" db="EMBL/GenBank/DDBJ databases">
        <title>Description of Roseinatronobacter alkalisoli sp. nov., an alkaliphilic bacerium isolated from soda soil.</title>
        <authorList>
            <person name="Wei W."/>
        </authorList>
    </citation>
    <scope>NUCLEOTIDE SEQUENCE</scope>
    <source>
        <strain evidence="1">HJB301</strain>
    </source>
</reference>
<evidence type="ECO:0000313" key="1">
    <source>
        <dbReference type="EMBL" id="MDD7973097.1"/>
    </source>
</evidence>
<sequence>MNKAFSQVFRMGQLTTSLGPDVLALMRFEGVERLNDLFDWQVECLAANDDIDFDALIGTHATVTLHDRQTERHFDGIVTEARWMGAGENGHRYRLRLQPWFKLASLRRNQRI</sequence>
<comment type="caution">
    <text evidence="1">The sequence shown here is derived from an EMBL/GenBank/DDBJ whole genome shotgun (WGS) entry which is preliminary data.</text>
</comment>
<protein>
    <submittedName>
        <fullName evidence="1">Contractile injection system protein, VgrG/Pvc8 family</fullName>
    </submittedName>
</protein>
<proteinExistence type="predicted"/>
<gene>
    <name evidence="1" type="ORF">PUT78_18595</name>
</gene>
<dbReference type="Pfam" id="PF05954">
    <property type="entry name" value="Phage_GPD"/>
    <property type="match status" value="1"/>
</dbReference>
<accession>A0ABT5TG08</accession>